<feature type="transmembrane region" description="Helical" evidence="10">
    <location>
        <begin position="167"/>
        <end position="190"/>
    </location>
</feature>
<dbReference type="EMBL" id="CP002582">
    <property type="protein sequence ID" value="ADZ82210.1"/>
    <property type="molecule type" value="Genomic_DNA"/>
</dbReference>
<dbReference type="InterPro" id="IPR048279">
    <property type="entry name" value="MdtK-like"/>
</dbReference>
<dbReference type="NCBIfam" id="TIGR00797">
    <property type="entry name" value="matE"/>
    <property type="match status" value="1"/>
</dbReference>
<dbReference type="GO" id="GO:0015297">
    <property type="term" value="F:antiporter activity"/>
    <property type="evidence" value="ECO:0007669"/>
    <property type="project" value="InterPro"/>
</dbReference>
<dbReference type="RefSeq" id="WP_013655511.1">
    <property type="nucleotide sequence ID" value="NC_015275.1"/>
</dbReference>
<dbReference type="GO" id="GO:0046677">
    <property type="term" value="P:response to antibiotic"/>
    <property type="evidence" value="ECO:0007669"/>
    <property type="project" value="UniProtKB-KW"/>
</dbReference>
<protein>
    <recommendedName>
        <fullName evidence="3">Multidrug export protein MepA</fullName>
    </recommendedName>
</protein>
<reference evidence="11 12" key="1">
    <citation type="journal article" date="2011" name="J. Bacteriol.">
        <title>Complete genome sequence of the cellulose-degrading bacterium Cellulosilyticum lentocellum.</title>
        <authorList>
            <consortium name="US DOE Joint Genome Institute"/>
            <person name="Miller D.A."/>
            <person name="Suen G."/>
            <person name="Bruce D."/>
            <person name="Copeland A."/>
            <person name="Cheng J.F."/>
            <person name="Detter C."/>
            <person name="Goodwin L.A."/>
            <person name="Han C.S."/>
            <person name="Hauser L.J."/>
            <person name="Land M.L."/>
            <person name="Lapidus A."/>
            <person name="Lucas S."/>
            <person name="Meincke L."/>
            <person name="Pitluck S."/>
            <person name="Tapia R."/>
            <person name="Teshima H."/>
            <person name="Woyke T."/>
            <person name="Fox B.G."/>
            <person name="Angert E.R."/>
            <person name="Currie C.R."/>
        </authorList>
    </citation>
    <scope>NUCLEOTIDE SEQUENCE [LARGE SCALE GENOMIC DNA]</scope>
    <source>
        <strain evidence="12">ATCC 49066 / DSM 5427 / NCIMB 11756 / RHM5</strain>
    </source>
</reference>
<evidence type="ECO:0000256" key="5">
    <source>
        <dbReference type="ARBA" id="ARBA00022475"/>
    </source>
</evidence>
<dbReference type="HOGENOM" id="CLU_012893_0_0_9"/>
<dbReference type="InterPro" id="IPR002528">
    <property type="entry name" value="MATE_fam"/>
</dbReference>
<keyword evidence="7 10" id="KW-1133">Transmembrane helix</keyword>
<feature type="transmembrane region" description="Helical" evidence="10">
    <location>
        <begin position="391"/>
        <end position="413"/>
    </location>
</feature>
<evidence type="ECO:0000256" key="6">
    <source>
        <dbReference type="ARBA" id="ARBA00022692"/>
    </source>
</evidence>
<evidence type="ECO:0000256" key="4">
    <source>
        <dbReference type="ARBA" id="ARBA00022448"/>
    </source>
</evidence>
<dbReference type="PANTHER" id="PTHR43823">
    <property type="entry name" value="SPORULATION PROTEIN YKVU"/>
    <property type="match status" value="1"/>
</dbReference>
<dbReference type="CDD" id="cd13143">
    <property type="entry name" value="MATE_MepA_like"/>
    <property type="match status" value="1"/>
</dbReference>
<dbReference type="InterPro" id="IPR045070">
    <property type="entry name" value="MATE_MepA-like"/>
</dbReference>
<comment type="similarity">
    <text evidence="2">Belongs to the multi antimicrobial extrusion (MATE) (TC 2.A.66.1) family. MepA subfamily.</text>
</comment>
<keyword evidence="4" id="KW-0813">Transport</keyword>
<dbReference type="Pfam" id="PF01554">
    <property type="entry name" value="MatE"/>
    <property type="match status" value="2"/>
</dbReference>
<proteinExistence type="inferred from homology"/>
<dbReference type="KEGG" id="cle:Clole_0469"/>
<feature type="transmembrane region" description="Helical" evidence="10">
    <location>
        <begin position="196"/>
        <end position="216"/>
    </location>
</feature>
<evidence type="ECO:0000256" key="9">
    <source>
        <dbReference type="ARBA" id="ARBA00023251"/>
    </source>
</evidence>
<dbReference type="InterPro" id="IPR051327">
    <property type="entry name" value="MATE_MepA_subfamily"/>
</dbReference>
<dbReference type="GO" id="GO:0042910">
    <property type="term" value="F:xenobiotic transmembrane transporter activity"/>
    <property type="evidence" value="ECO:0007669"/>
    <property type="project" value="InterPro"/>
</dbReference>
<sequence>MKSENDFSQGSVARNIIELALPMTIAQLINVLYNVVDRIYIGRIPGDGKVALTGLGLTFPIITIITAFANLIGMGGTPLSSIERGKGNNEKAEKIMSNSFTMLLILGIVLTIVGLLVKKPILYLFGASDITFPYADSYISIYLLGTIFVMMNLGLNSYINAQGFAKIGMLSVALGAVINLVLDPIFIYILEMGVSGAAWATVISQFCSCIWILRFLTGKQTILKLRKKDMKLDSKIVKRILGLGSSGFVMAITNSSVQVVCNATLSVFGGDLYIGVMTVINSIREIVMMPVQGITSGAQPVMSYNYGAKAYKRVITGIKFSTIVCVVYATLAWMMVHFFGSFFIKIFNNESDLVKVAVPALATYFFGFFMMSFQFAGQSTFVALGKSKQAVFFSIFRKVIIVVPLTILLPRMGYGVTGVFMAEPISNFIGGIACYVTMLLTVGRRLKMEMTKVN</sequence>
<evidence type="ECO:0000256" key="7">
    <source>
        <dbReference type="ARBA" id="ARBA00022989"/>
    </source>
</evidence>
<organism evidence="11 12">
    <name type="scientific">Cellulosilyticum lentocellum (strain ATCC 49066 / DSM 5427 / NCIMB 11756 / RHM5)</name>
    <name type="common">Clostridium lentocellum</name>
    <dbReference type="NCBI Taxonomy" id="642492"/>
    <lineage>
        <taxon>Bacteria</taxon>
        <taxon>Bacillati</taxon>
        <taxon>Bacillota</taxon>
        <taxon>Clostridia</taxon>
        <taxon>Lachnospirales</taxon>
        <taxon>Cellulosilyticaceae</taxon>
        <taxon>Cellulosilyticum</taxon>
    </lineage>
</organism>
<feature type="transmembrane region" description="Helical" evidence="10">
    <location>
        <begin position="320"/>
        <end position="344"/>
    </location>
</feature>
<dbReference type="PANTHER" id="PTHR43823:SF3">
    <property type="entry name" value="MULTIDRUG EXPORT PROTEIN MEPA"/>
    <property type="match status" value="1"/>
</dbReference>
<dbReference type="GO" id="GO:0005886">
    <property type="term" value="C:plasma membrane"/>
    <property type="evidence" value="ECO:0007669"/>
    <property type="project" value="UniProtKB-SubCell"/>
</dbReference>
<evidence type="ECO:0000313" key="11">
    <source>
        <dbReference type="EMBL" id="ADZ82210.1"/>
    </source>
</evidence>
<evidence type="ECO:0000256" key="1">
    <source>
        <dbReference type="ARBA" id="ARBA00004651"/>
    </source>
</evidence>
<dbReference type="PIRSF" id="PIRSF006603">
    <property type="entry name" value="DinF"/>
    <property type="match status" value="1"/>
</dbReference>
<dbReference type="STRING" id="642492.Clole_0469"/>
<keyword evidence="5" id="KW-1003">Cell membrane</keyword>
<keyword evidence="8 10" id="KW-0472">Membrane</keyword>
<keyword evidence="12" id="KW-1185">Reference proteome</keyword>
<feature type="transmembrane region" description="Helical" evidence="10">
    <location>
        <begin position="53"/>
        <end position="74"/>
    </location>
</feature>
<feature type="transmembrane region" description="Helical" evidence="10">
    <location>
        <begin position="95"/>
        <end position="117"/>
    </location>
</feature>
<evidence type="ECO:0000256" key="8">
    <source>
        <dbReference type="ARBA" id="ARBA00023136"/>
    </source>
</evidence>
<evidence type="ECO:0000256" key="2">
    <source>
        <dbReference type="ARBA" id="ARBA00008417"/>
    </source>
</evidence>
<keyword evidence="9" id="KW-0046">Antibiotic resistance</keyword>
<feature type="transmembrane region" description="Helical" evidence="10">
    <location>
        <begin position="425"/>
        <end position="442"/>
    </location>
</feature>
<evidence type="ECO:0000256" key="3">
    <source>
        <dbReference type="ARBA" id="ARBA00022106"/>
    </source>
</evidence>
<evidence type="ECO:0000256" key="10">
    <source>
        <dbReference type="SAM" id="Phobius"/>
    </source>
</evidence>
<feature type="transmembrane region" description="Helical" evidence="10">
    <location>
        <begin position="364"/>
        <end position="384"/>
    </location>
</feature>
<dbReference type="eggNOG" id="COG0534">
    <property type="taxonomic scope" value="Bacteria"/>
</dbReference>
<gene>
    <name evidence="11" type="ordered locus">Clole_0469</name>
</gene>
<name>F2JLC2_CELLD</name>
<evidence type="ECO:0000313" key="12">
    <source>
        <dbReference type="Proteomes" id="UP000008467"/>
    </source>
</evidence>
<comment type="subcellular location">
    <subcellularLocation>
        <location evidence="1">Cell membrane</location>
        <topology evidence="1">Multi-pass membrane protein</topology>
    </subcellularLocation>
</comment>
<keyword evidence="6 10" id="KW-0812">Transmembrane</keyword>
<dbReference type="Proteomes" id="UP000008467">
    <property type="component" value="Chromosome"/>
</dbReference>
<dbReference type="AlphaFoldDB" id="F2JLC2"/>
<feature type="transmembrane region" description="Helical" evidence="10">
    <location>
        <begin position="137"/>
        <end position="155"/>
    </location>
</feature>
<accession>F2JLC2</accession>